<dbReference type="EMBL" id="CP039631">
    <property type="protein sequence ID" value="QCG67039.1"/>
    <property type="molecule type" value="Genomic_DNA"/>
</dbReference>
<reference evidence="7" key="1">
    <citation type="submission" date="2019-04" db="EMBL/GenBank/DDBJ databases">
        <title>Complete genome sequence of Pseudomonas veronii strain PVy, a versatile degrader capable of using multiple contaminants as sole carbon sources.</title>
        <authorList>
            <person name="Lopez-Echartea E."/>
            <person name="Ridl J."/>
            <person name="Pajer P."/>
            <person name="Strejcek M."/>
            <person name="Suman J."/>
            <person name="Uhlik O."/>
        </authorList>
    </citation>
    <scope>NUCLEOTIDE SEQUENCE [LARGE SCALE GENOMIC DNA]</scope>
    <source>
        <strain evidence="7">Pvy</strain>
    </source>
</reference>
<dbReference type="PROSITE" id="PS50198">
    <property type="entry name" value="PPIC_PPIASE_2"/>
    <property type="match status" value="1"/>
</dbReference>
<comment type="similarity">
    <text evidence="1">Belongs to the PpiC/parvulin rotamase family.</text>
</comment>
<feature type="domain" description="PpiC" evidence="4">
    <location>
        <begin position="162"/>
        <end position="262"/>
    </location>
</feature>
<keyword evidence="2 6" id="KW-0413">Isomerase</keyword>
<protein>
    <submittedName>
        <fullName evidence="6">Peptidylprolyl isomerase</fullName>
    </submittedName>
</protein>
<dbReference type="InterPro" id="IPR000297">
    <property type="entry name" value="PPIase_PpiC"/>
</dbReference>
<evidence type="ECO:0000256" key="3">
    <source>
        <dbReference type="SAM" id="MobiDB-lite"/>
    </source>
</evidence>
<evidence type="ECO:0000259" key="4">
    <source>
        <dbReference type="PROSITE" id="PS50198"/>
    </source>
</evidence>
<evidence type="ECO:0000313" key="6">
    <source>
        <dbReference type="EMBL" id="QCG67039.1"/>
    </source>
</evidence>
<dbReference type="InterPro" id="IPR050245">
    <property type="entry name" value="PrsA_foldase"/>
</dbReference>
<evidence type="ECO:0000256" key="1">
    <source>
        <dbReference type="ARBA" id="ARBA00007656"/>
    </source>
</evidence>
<dbReference type="Pfam" id="PF00639">
    <property type="entry name" value="Rotamase"/>
    <property type="match status" value="1"/>
</dbReference>
<feature type="region of interest" description="Disordered" evidence="3">
    <location>
        <begin position="28"/>
        <end position="48"/>
    </location>
</feature>
<evidence type="ECO:0000313" key="5">
    <source>
        <dbReference type="EMBL" id="NMY08056.1"/>
    </source>
</evidence>
<dbReference type="PANTHER" id="PTHR47245">
    <property type="entry name" value="PEPTIDYLPROLYL ISOMERASE"/>
    <property type="match status" value="1"/>
</dbReference>
<dbReference type="SUPFAM" id="SSF54534">
    <property type="entry name" value="FKBP-like"/>
    <property type="match status" value="1"/>
</dbReference>
<organism evidence="6 7">
    <name type="scientific">Pseudomonas veronii</name>
    <dbReference type="NCBI Taxonomy" id="76761"/>
    <lineage>
        <taxon>Bacteria</taxon>
        <taxon>Pseudomonadati</taxon>
        <taxon>Pseudomonadota</taxon>
        <taxon>Gammaproteobacteria</taxon>
        <taxon>Pseudomonadales</taxon>
        <taxon>Pseudomonadaceae</taxon>
        <taxon>Pseudomonas</taxon>
    </lineage>
</organism>
<dbReference type="Gene3D" id="3.10.50.40">
    <property type="match status" value="1"/>
</dbReference>
<dbReference type="Proteomes" id="UP000298274">
    <property type="component" value="Chromosome"/>
</dbReference>
<dbReference type="AlphaFoldDB" id="A0A439ECW9"/>
<reference evidence="5 8" key="2">
    <citation type="journal article" date="2020" name="Front. Microbiol.">
        <title>Genetic Organization of the aprX-lipA2 Operon Affects the Proteolytic Potential of Pseudomonas Species in Milk.</title>
        <authorList>
            <person name="Maier C."/>
            <person name="Huptas C."/>
            <person name="von Neubeck M."/>
            <person name="Scherer S."/>
            <person name="Wenning M."/>
            <person name="Lucking G."/>
        </authorList>
    </citation>
    <scope>NUCLEOTIDE SEQUENCE [LARGE SCALE GENOMIC DNA]</scope>
    <source>
        <strain evidence="5 8">DSM 16272</strain>
    </source>
</reference>
<name>A0A439ECW9_PSEVE</name>
<reference evidence="6" key="3">
    <citation type="submission" date="2020-01" db="EMBL/GenBank/DDBJ databases">
        <title>Complete genome sequence of Pseudomonas veronii strain PVy, a versatile degrader capable of using multiple contaminants as sole carbon sources.</title>
        <authorList>
            <person name="Lopez-Echartea E."/>
            <person name="Ridl J."/>
            <person name="Pajer P."/>
            <person name="Strejcek M."/>
            <person name="Suman J."/>
            <person name="Uhlik O."/>
        </authorList>
    </citation>
    <scope>NUCLEOTIDE SEQUENCE</scope>
    <source>
        <strain evidence="6">Pvy</strain>
    </source>
</reference>
<dbReference type="PANTHER" id="PTHR47245:SF3">
    <property type="entry name" value="PEPTIDYL-PROLYL CIS-TRANS ISOMERASE, PPIC-TYPE-RELATED"/>
    <property type="match status" value="1"/>
</dbReference>
<accession>A0A439ECW9</accession>
<dbReference type="RefSeq" id="WP_046489222.1">
    <property type="nucleotide sequence ID" value="NZ_CP039631.3"/>
</dbReference>
<evidence type="ECO:0000313" key="8">
    <source>
        <dbReference type="Proteomes" id="UP000537729"/>
    </source>
</evidence>
<keyword evidence="2" id="KW-0697">Rotamase</keyword>
<sequence length="316" mass="34184">MKKRTVVVGAGALTLLVVAVGLSLRPGSDPVAAQQPAPVVTSSPNERGAPAVARLGNQQIDVPELKSVLASLPAESREQLRGNRGALESWLRSRLAQKAVLEQADAQGWRQRPEVEQQTRAATEQIVFRDYMLSVSQVPADYPSAAELQQAYDAGKAQWMTPPMYRVSQIFLALNDPQSVDAVRRQAQELSRKAQAAPGDFAALATQYSQDPDTAQRGGDSGLQPLQQLVPAVREAVSRLKVGAVSEVVQSPAGFHVLKLTAQQPARTATLDELRERLTQALRAQRQEQIAKAYLEGMLNTATLSIDGAQLNQVLE</sequence>
<dbReference type="InterPro" id="IPR046357">
    <property type="entry name" value="PPIase_dom_sf"/>
</dbReference>
<proteinExistence type="inferred from homology"/>
<evidence type="ECO:0000313" key="7">
    <source>
        <dbReference type="Proteomes" id="UP000298274"/>
    </source>
</evidence>
<gene>
    <name evidence="6" type="ORF">E4167_21170</name>
    <name evidence="5" type="ORF">HBO38_06220</name>
</gene>
<dbReference type="Proteomes" id="UP000537729">
    <property type="component" value="Unassembled WGS sequence"/>
</dbReference>
<dbReference type="EMBL" id="JAAQWG010000006">
    <property type="protein sequence ID" value="NMY08056.1"/>
    <property type="molecule type" value="Genomic_DNA"/>
</dbReference>
<dbReference type="GO" id="GO:0003755">
    <property type="term" value="F:peptidyl-prolyl cis-trans isomerase activity"/>
    <property type="evidence" value="ECO:0007669"/>
    <property type="project" value="UniProtKB-KW"/>
</dbReference>
<evidence type="ECO:0000256" key="2">
    <source>
        <dbReference type="PROSITE-ProRule" id="PRU00278"/>
    </source>
</evidence>